<dbReference type="CDD" id="cd08977">
    <property type="entry name" value="SusD"/>
    <property type="match status" value="1"/>
</dbReference>
<comment type="similarity">
    <text evidence="2">Belongs to the SusD family.</text>
</comment>
<dbReference type="Pfam" id="PF14322">
    <property type="entry name" value="SusD-like_3"/>
    <property type="match status" value="1"/>
</dbReference>
<dbReference type="RefSeq" id="WP_150091000.1">
    <property type="nucleotide sequence ID" value="NZ_VWSF01000018.1"/>
</dbReference>
<keyword evidence="4" id="KW-0472">Membrane</keyword>
<keyword evidence="9" id="KW-1185">Reference proteome</keyword>
<dbReference type="PROSITE" id="PS51257">
    <property type="entry name" value="PROKAR_LIPOPROTEIN"/>
    <property type="match status" value="1"/>
</dbReference>
<name>A0A5M6DB51_9BACT</name>
<dbReference type="Pfam" id="PF07980">
    <property type="entry name" value="SusD_RagB"/>
    <property type="match status" value="1"/>
</dbReference>
<sequence>MKKITAIGIICLSLIGYSCDDDFLVTTDPTRIGSDLFYKNQTQVEQALNGVYGQLQGITNTAYLFKEFTSDNTTLDFNPLDRGGASGWEAFEFSTVNSGNGEISNMWNGYYSAIYNVNFTLEKLAASTTIDQAAKGPLEGQLKFIRAFYYFDLVQYFGDVVLTTATLKKPEEAFALLRTPQADVYAQIEKDLKEAAAALPDKYNAANAGRVTKGAALTLLGKMYLTKKQYAEAVTTLQQVLPLGYALNTNYADNFDPTKKNGVESIFEVQYQGGNDLGEWSSFMYTFAPRLSAAAVTGFGNVVPGGRNIPTNDMIAAYEPNDIRKDISLKTGYTNAKGEFVPVPFINKYRHQHTIAGRTDNNWPVLRYADVLLMLAEAMNEVSGPTTEAYGYLNQVRKRAKLDELANLDKTTFREKVLHERRVELAFENHRWFDLKRTKSPAELAQFMNAYATKEKANPTVPRGGVAFNALDYVYVENEHVFPIPAPQILINDKLSQNVGY</sequence>
<keyword evidence="5" id="KW-0998">Cell outer membrane</keyword>
<evidence type="ECO:0000256" key="4">
    <source>
        <dbReference type="ARBA" id="ARBA00023136"/>
    </source>
</evidence>
<evidence type="ECO:0000313" key="8">
    <source>
        <dbReference type="EMBL" id="KAA5542365.1"/>
    </source>
</evidence>
<proteinExistence type="inferred from homology"/>
<dbReference type="Proteomes" id="UP000323426">
    <property type="component" value="Unassembled WGS sequence"/>
</dbReference>
<gene>
    <name evidence="8" type="ORF">F0145_19245</name>
</gene>
<dbReference type="InterPro" id="IPR011990">
    <property type="entry name" value="TPR-like_helical_dom_sf"/>
</dbReference>
<accession>A0A5M6DB51</accession>
<protein>
    <submittedName>
        <fullName evidence="8">RagB/SusD family nutrient uptake outer membrane protein</fullName>
    </submittedName>
</protein>
<feature type="domain" description="RagB/SusD" evidence="6">
    <location>
        <begin position="345"/>
        <end position="501"/>
    </location>
</feature>
<evidence type="ECO:0000259" key="7">
    <source>
        <dbReference type="Pfam" id="PF14322"/>
    </source>
</evidence>
<dbReference type="GO" id="GO:0009279">
    <property type="term" value="C:cell outer membrane"/>
    <property type="evidence" value="ECO:0007669"/>
    <property type="project" value="UniProtKB-SubCell"/>
</dbReference>
<comment type="subcellular location">
    <subcellularLocation>
        <location evidence="1">Cell outer membrane</location>
    </subcellularLocation>
</comment>
<evidence type="ECO:0000256" key="2">
    <source>
        <dbReference type="ARBA" id="ARBA00006275"/>
    </source>
</evidence>
<reference evidence="8 9" key="1">
    <citation type="submission" date="2019-09" db="EMBL/GenBank/DDBJ databases">
        <title>Genome sequence and assembly of Adhaeribacter sp.</title>
        <authorList>
            <person name="Chhetri G."/>
        </authorList>
    </citation>
    <scope>NUCLEOTIDE SEQUENCE [LARGE SCALE GENOMIC DNA]</scope>
    <source>
        <strain evidence="8 9">DK36</strain>
    </source>
</reference>
<feature type="domain" description="SusD-like N-terminal" evidence="7">
    <location>
        <begin position="40"/>
        <end position="225"/>
    </location>
</feature>
<comment type="caution">
    <text evidence="8">The sequence shown here is derived from an EMBL/GenBank/DDBJ whole genome shotgun (WGS) entry which is preliminary data.</text>
</comment>
<organism evidence="8 9">
    <name type="scientific">Adhaeribacter rhizoryzae</name>
    <dbReference type="NCBI Taxonomy" id="2607907"/>
    <lineage>
        <taxon>Bacteria</taxon>
        <taxon>Pseudomonadati</taxon>
        <taxon>Bacteroidota</taxon>
        <taxon>Cytophagia</taxon>
        <taxon>Cytophagales</taxon>
        <taxon>Hymenobacteraceae</taxon>
        <taxon>Adhaeribacter</taxon>
    </lineage>
</organism>
<evidence type="ECO:0000313" key="9">
    <source>
        <dbReference type="Proteomes" id="UP000323426"/>
    </source>
</evidence>
<dbReference type="Gene3D" id="1.25.40.390">
    <property type="match status" value="1"/>
</dbReference>
<dbReference type="InterPro" id="IPR033985">
    <property type="entry name" value="SusD-like_N"/>
</dbReference>
<dbReference type="InterPro" id="IPR012944">
    <property type="entry name" value="SusD_RagB_dom"/>
</dbReference>
<dbReference type="AlphaFoldDB" id="A0A5M6DB51"/>
<evidence type="ECO:0000256" key="5">
    <source>
        <dbReference type="ARBA" id="ARBA00023237"/>
    </source>
</evidence>
<keyword evidence="3" id="KW-0732">Signal</keyword>
<evidence type="ECO:0000259" key="6">
    <source>
        <dbReference type="Pfam" id="PF07980"/>
    </source>
</evidence>
<evidence type="ECO:0000256" key="1">
    <source>
        <dbReference type="ARBA" id="ARBA00004442"/>
    </source>
</evidence>
<dbReference type="EMBL" id="VWSF01000018">
    <property type="protein sequence ID" value="KAA5542365.1"/>
    <property type="molecule type" value="Genomic_DNA"/>
</dbReference>
<dbReference type="SUPFAM" id="SSF48452">
    <property type="entry name" value="TPR-like"/>
    <property type="match status" value="1"/>
</dbReference>
<evidence type="ECO:0000256" key="3">
    <source>
        <dbReference type="ARBA" id="ARBA00022729"/>
    </source>
</evidence>